<accession>A0A1X7SWS9</accession>
<feature type="region of interest" description="Disordered" evidence="1">
    <location>
        <begin position="36"/>
        <end position="98"/>
    </location>
</feature>
<feature type="transmembrane region" description="Helical" evidence="2">
    <location>
        <begin position="105"/>
        <end position="130"/>
    </location>
</feature>
<dbReference type="AlphaFoldDB" id="A0A1X7SWS9"/>
<evidence type="ECO:0000313" key="3">
    <source>
        <dbReference type="EnsemblMetazoa" id="Aqu2.1.06615_001"/>
    </source>
</evidence>
<proteinExistence type="predicted"/>
<keyword evidence="2" id="KW-0812">Transmembrane</keyword>
<keyword evidence="2" id="KW-1133">Transmembrane helix</keyword>
<feature type="transmembrane region" description="Helical" evidence="2">
    <location>
        <begin position="261"/>
        <end position="281"/>
    </location>
</feature>
<name>A0A1X7SWS9_AMPQE</name>
<reference evidence="3" key="1">
    <citation type="submission" date="2017-05" db="UniProtKB">
        <authorList>
            <consortium name="EnsemblMetazoa"/>
        </authorList>
    </citation>
    <scope>IDENTIFICATION</scope>
</reference>
<dbReference type="EnsemblMetazoa" id="Aqu2.1.06615_001">
    <property type="protein sequence ID" value="Aqu2.1.06615_001"/>
    <property type="gene ID" value="Aqu2.1.06615"/>
</dbReference>
<evidence type="ECO:0000256" key="2">
    <source>
        <dbReference type="SAM" id="Phobius"/>
    </source>
</evidence>
<evidence type="ECO:0000256" key="1">
    <source>
        <dbReference type="SAM" id="MobiDB-lite"/>
    </source>
</evidence>
<feature type="compositionally biased region" description="Low complexity" evidence="1">
    <location>
        <begin position="70"/>
        <end position="92"/>
    </location>
</feature>
<feature type="compositionally biased region" description="Low complexity" evidence="1">
    <location>
        <begin position="41"/>
        <end position="63"/>
    </location>
</feature>
<feature type="region of interest" description="Disordered" evidence="1">
    <location>
        <begin position="1"/>
        <end position="20"/>
    </location>
</feature>
<organism evidence="3">
    <name type="scientific">Amphimedon queenslandica</name>
    <name type="common">Sponge</name>
    <dbReference type="NCBI Taxonomy" id="400682"/>
    <lineage>
        <taxon>Eukaryota</taxon>
        <taxon>Metazoa</taxon>
        <taxon>Porifera</taxon>
        <taxon>Demospongiae</taxon>
        <taxon>Heteroscleromorpha</taxon>
        <taxon>Haplosclerida</taxon>
        <taxon>Niphatidae</taxon>
        <taxon>Amphimedon</taxon>
    </lineage>
</organism>
<dbReference type="InParanoid" id="A0A1X7SWS9"/>
<keyword evidence="2" id="KW-0472">Membrane</keyword>
<sequence length="341" mass="36742">MDIPPTTLLQSTSSSSSLTSYPTQIQSINNTLHITNTPSQSSNTLSSTLPVTSSTPSISDGTVSPPPPIVSTISSTSVTDSSTSNPSVTVSTEGTLQSSTGSNTLAAVLSTVFILLVVTILVILIVSVLVCRRRLYKTTNGNDIFSLDKRKPDINQQSDALRLDEGQNTLTASTNPAYGVTGKNWNTDVSANPAYGITEKSGVSANPAYGITEKSGISACGELKANRYDFFINNVFYNILICVVLVLLSFVLFLVPSGSVSSLLLFGLCLDVFNTFSLLILRSRHNTANPAYGIHNREGIESIGEEALVYDEPRTMMFNEQEDEVIKNEGDEQEEEDELYI</sequence>
<protein>
    <submittedName>
        <fullName evidence="3">Uncharacterized protein</fullName>
    </submittedName>
</protein>
<feature type="transmembrane region" description="Helical" evidence="2">
    <location>
        <begin position="235"/>
        <end position="255"/>
    </location>
</feature>